<keyword evidence="2" id="KW-1185">Reference proteome</keyword>
<dbReference type="AlphaFoldDB" id="A0AAV6ZB07"/>
<dbReference type="EMBL" id="WNYA01000974">
    <property type="protein sequence ID" value="KAG8546684.1"/>
    <property type="molecule type" value="Genomic_DNA"/>
</dbReference>
<reference evidence="1" key="1">
    <citation type="thesis" date="2020" institute="ProQuest LLC" country="789 East Eisenhower Parkway, Ann Arbor, MI, USA">
        <title>Comparative Genomics and Chromosome Evolution.</title>
        <authorList>
            <person name="Mudd A.B."/>
        </authorList>
    </citation>
    <scope>NUCLEOTIDE SEQUENCE</scope>
    <source>
        <strain evidence="1">237g6f4</strain>
        <tissue evidence="1">Blood</tissue>
    </source>
</reference>
<evidence type="ECO:0000313" key="1">
    <source>
        <dbReference type="EMBL" id="KAG8546684.1"/>
    </source>
</evidence>
<organism evidence="1 2">
    <name type="scientific">Engystomops pustulosus</name>
    <name type="common">Tungara frog</name>
    <name type="synonym">Physalaemus pustulosus</name>
    <dbReference type="NCBI Taxonomy" id="76066"/>
    <lineage>
        <taxon>Eukaryota</taxon>
        <taxon>Metazoa</taxon>
        <taxon>Chordata</taxon>
        <taxon>Craniata</taxon>
        <taxon>Vertebrata</taxon>
        <taxon>Euteleostomi</taxon>
        <taxon>Amphibia</taxon>
        <taxon>Batrachia</taxon>
        <taxon>Anura</taxon>
        <taxon>Neobatrachia</taxon>
        <taxon>Hyloidea</taxon>
        <taxon>Leptodactylidae</taxon>
        <taxon>Leiuperinae</taxon>
        <taxon>Engystomops</taxon>
    </lineage>
</organism>
<evidence type="ECO:0000313" key="2">
    <source>
        <dbReference type="Proteomes" id="UP000824782"/>
    </source>
</evidence>
<proteinExistence type="predicted"/>
<comment type="caution">
    <text evidence="1">The sequence shown here is derived from an EMBL/GenBank/DDBJ whole genome shotgun (WGS) entry which is preliminary data.</text>
</comment>
<sequence>MRRQTPEVQGSHHLTSESFKHLPLDSAGLGPLWTCTVSASSAVALNFLTQKQNTSLKDSKNSKNTHLY</sequence>
<accession>A0AAV6ZB07</accession>
<name>A0AAV6ZB07_ENGPU</name>
<protein>
    <submittedName>
        <fullName evidence="1">Uncharacterized protein</fullName>
    </submittedName>
</protein>
<gene>
    <name evidence="1" type="ORF">GDO81_030018</name>
</gene>
<dbReference type="Proteomes" id="UP000824782">
    <property type="component" value="Unassembled WGS sequence"/>
</dbReference>